<dbReference type="Proteomes" id="UP000230981">
    <property type="component" value="Unassembled WGS sequence"/>
</dbReference>
<evidence type="ECO:0000256" key="1">
    <source>
        <dbReference type="ARBA" id="ARBA00004007"/>
    </source>
</evidence>
<dbReference type="Gene3D" id="2.60.370.10">
    <property type="entry name" value="Ctag/Cox11"/>
    <property type="match status" value="1"/>
</dbReference>
<proteinExistence type="inferred from homology"/>
<evidence type="ECO:0000256" key="2">
    <source>
        <dbReference type="ARBA" id="ARBA00004382"/>
    </source>
</evidence>
<evidence type="ECO:0000256" key="3">
    <source>
        <dbReference type="ARBA" id="ARBA00009620"/>
    </source>
</evidence>
<sequence>MYQKSMIKMSLIRSSQIFGLSISMFISMIGFCYLITKWYKITCAKLGLTGIPKKGTNLNKTLYHQLIKIDFITQVDRTLACAFDCSVSHITLISGEVVKINYKLKNKSNNYLVSEAVYNITPFVASKYFNKLQCFCYNKMIISPYTNIVLPLVFYIDPNINFDDSTKNIKELTLTYTLNNMGKW</sequence>
<evidence type="ECO:0000256" key="8">
    <source>
        <dbReference type="ARBA" id="ARBA00023008"/>
    </source>
</evidence>
<dbReference type="PANTHER" id="PTHR21320">
    <property type="entry name" value="CYTOCHROME C OXIDASE ASSEMBLY PROTEIN COX11-RELATED"/>
    <property type="match status" value="1"/>
</dbReference>
<protein>
    <recommendedName>
        <fullName evidence="4">Cytochrome c oxidase assembly protein CtaG</fullName>
    </recommendedName>
</protein>
<evidence type="ECO:0000256" key="6">
    <source>
        <dbReference type="ARBA" id="ARBA00022968"/>
    </source>
</evidence>
<keyword evidence="6" id="KW-0735">Signal-anchor</keyword>
<evidence type="ECO:0000256" key="7">
    <source>
        <dbReference type="ARBA" id="ARBA00022989"/>
    </source>
</evidence>
<evidence type="ECO:0000256" key="4">
    <source>
        <dbReference type="ARBA" id="ARBA00015384"/>
    </source>
</evidence>
<keyword evidence="5 10" id="KW-0812">Transmembrane</keyword>
<comment type="caution">
    <text evidence="11">The sequence shown here is derived from an EMBL/GenBank/DDBJ whole genome shotgun (WGS) entry which is preliminary data.</text>
</comment>
<keyword evidence="7 10" id="KW-1133">Transmembrane helix</keyword>
<comment type="subcellular location">
    <subcellularLocation>
        <location evidence="2">Cell inner membrane</location>
        <topology evidence="2">Single-pass type II membrane protein</topology>
        <orientation evidence="2">Periplasmic side</orientation>
    </subcellularLocation>
</comment>
<evidence type="ECO:0000313" key="12">
    <source>
        <dbReference type="Proteomes" id="UP000230981"/>
    </source>
</evidence>
<keyword evidence="8" id="KW-0186">Copper</keyword>
<dbReference type="Pfam" id="PF04442">
    <property type="entry name" value="CtaG_Cox11"/>
    <property type="match status" value="1"/>
</dbReference>
<dbReference type="PANTHER" id="PTHR21320:SF3">
    <property type="entry name" value="CYTOCHROME C OXIDASE ASSEMBLY PROTEIN COX11, MITOCHONDRIAL-RELATED"/>
    <property type="match status" value="1"/>
</dbReference>
<reference evidence="11" key="1">
    <citation type="submission" date="2017-09" db="EMBL/GenBank/DDBJ databases">
        <authorList>
            <person name="Campbell M.A."/>
            <person name="Lukasik P."/>
            <person name="Simon C."/>
            <person name="McCutcheon J.P."/>
        </authorList>
    </citation>
    <scope>NUCLEOTIDE SEQUENCE [LARGE SCALE GENOMIC DNA]</scope>
    <source>
        <strain evidence="11">MAGTDC</strain>
    </source>
</reference>
<dbReference type="SUPFAM" id="SSF110111">
    <property type="entry name" value="Ctag/Cox11"/>
    <property type="match status" value="1"/>
</dbReference>
<organism evidence="11 12">
    <name type="scientific">Candidatus Hodgkinia cicadicola</name>
    <dbReference type="NCBI Taxonomy" id="573658"/>
    <lineage>
        <taxon>Bacteria</taxon>
        <taxon>Pseudomonadati</taxon>
        <taxon>Pseudomonadota</taxon>
        <taxon>Alphaproteobacteria</taxon>
        <taxon>Hyphomicrobiales</taxon>
        <taxon>Candidatus Hodgkinia</taxon>
    </lineage>
</organism>
<dbReference type="InterPro" id="IPR023471">
    <property type="entry name" value="CtaG/Cox11_dom_sf"/>
</dbReference>
<keyword evidence="9 10" id="KW-0472">Membrane</keyword>
<feature type="transmembrane region" description="Helical" evidence="10">
    <location>
        <begin position="20"/>
        <end position="39"/>
    </location>
</feature>
<evidence type="ECO:0000313" key="11">
    <source>
        <dbReference type="EMBL" id="PIM95320.1"/>
    </source>
</evidence>
<dbReference type="InterPro" id="IPR007533">
    <property type="entry name" value="Cyt_c_oxidase_assmbl_CtaG"/>
</dbReference>
<accession>A0ABX4MFI7</accession>
<name>A0ABX4MFI7_9HYPH</name>
<gene>
    <name evidence="11" type="primary">ctaG</name>
    <name evidence="11" type="ORF">magtdc_295</name>
</gene>
<evidence type="ECO:0000256" key="9">
    <source>
        <dbReference type="ARBA" id="ARBA00023136"/>
    </source>
</evidence>
<evidence type="ECO:0000256" key="5">
    <source>
        <dbReference type="ARBA" id="ARBA00022692"/>
    </source>
</evidence>
<comment type="function">
    <text evidence="1">Exerts its effect at some terminal stage of cytochrome c oxidase synthesis, probably by being involved in the insertion of the copper B into subunit I.</text>
</comment>
<keyword evidence="12" id="KW-1185">Reference proteome</keyword>
<comment type="similarity">
    <text evidence="3">Belongs to the COX11/CtaG family.</text>
</comment>
<dbReference type="EMBL" id="NXGO01000138">
    <property type="protein sequence ID" value="PIM95320.1"/>
    <property type="molecule type" value="Genomic_DNA"/>
</dbReference>
<evidence type="ECO:0000256" key="10">
    <source>
        <dbReference type="SAM" id="Phobius"/>
    </source>
</evidence>